<keyword evidence="2" id="KW-1185">Reference proteome</keyword>
<evidence type="ECO:0000313" key="2">
    <source>
        <dbReference type="Proteomes" id="UP001595975"/>
    </source>
</evidence>
<protein>
    <submittedName>
        <fullName evidence="1">DUF5994 family protein</fullName>
    </submittedName>
</protein>
<sequence>MMPIPLPSSAGPWTVPGVPLLPRLVLEPTMSRDGIFDGAWWPRSNDVAAELPDLLTALGAHVGRILRVGLDTSAWAGVPRSVAANGLTIRINRFAGSDETISVTRGFQDHFLLLVVPPGTDPATAASAMAGASATGNHTPAAELLLA</sequence>
<dbReference type="InterPro" id="IPR046036">
    <property type="entry name" value="DUF5994"/>
</dbReference>
<reference evidence="2" key="1">
    <citation type="journal article" date="2019" name="Int. J. Syst. Evol. Microbiol.">
        <title>The Global Catalogue of Microorganisms (GCM) 10K type strain sequencing project: providing services to taxonomists for standard genome sequencing and annotation.</title>
        <authorList>
            <consortium name="The Broad Institute Genomics Platform"/>
            <consortium name="The Broad Institute Genome Sequencing Center for Infectious Disease"/>
            <person name="Wu L."/>
            <person name="Ma J."/>
        </authorList>
    </citation>
    <scope>NUCLEOTIDE SEQUENCE [LARGE SCALE GENOMIC DNA]</scope>
    <source>
        <strain evidence="2">CGMCC 4.1437</strain>
    </source>
</reference>
<name>A0ABW0XBR4_9ACTN</name>
<dbReference type="Proteomes" id="UP001595975">
    <property type="component" value="Unassembled WGS sequence"/>
</dbReference>
<comment type="caution">
    <text evidence="1">The sequence shown here is derived from an EMBL/GenBank/DDBJ whole genome shotgun (WGS) entry which is preliminary data.</text>
</comment>
<proteinExistence type="predicted"/>
<dbReference type="EMBL" id="JBHSOF010000033">
    <property type="protein sequence ID" value="MFC5665896.1"/>
    <property type="molecule type" value="Genomic_DNA"/>
</dbReference>
<organism evidence="1 2">
    <name type="scientific">Kitasatospora misakiensis</name>
    <dbReference type="NCBI Taxonomy" id="67330"/>
    <lineage>
        <taxon>Bacteria</taxon>
        <taxon>Bacillati</taxon>
        <taxon>Actinomycetota</taxon>
        <taxon>Actinomycetes</taxon>
        <taxon>Kitasatosporales</taxon>
        <taxon>Streptomycetaceae</taxon>
        <taxon>Kitasatospora</taxon>
    </lineage>
</organism>
<evidence type="ECO:0000313" key="1">
    <source>
        <dbReference type="EMBL" id="MFC5665896.1"/>
    </source>
</evidence>
<accession>A0ABW0XBR4</accession>
<dbReference type="RefSeq" id="WP_380227568.1">
    <property type="nucleotide sequence ID" value="NZ_JBHSOF010000033.1"/>
</dbReference>
<gene>
    <name evidence="1" type="ORF">ACFP3U_23300</name>
</gene>
<dbReference type="Pfam" id="PF19457">
    <property type="entry name" value="DUF5994"/>
    <property type="match status" value="1"/>
</dbReference>